<reference evidence="1 2" key="1">
    <citation type="submission" date="2015-05" db="EMBL/GenBank/DDBJ databases">
        <title>Photobacterium galathea sp. nov.</title>
        <authorList>
            <person name="Machado H."/>
            <person name="Gram L."/>
        </authorList>
    </citation>
    <scope>NUCLEOTIDE SEQUENCE [LARGE SCALE GENOMIC DNA]</scope>
    <source>
        <strain evidence="1 2">DSM 22954</strain>
    </source>
</reference>
<evidence type="ECO:0000313" key="2">
    <source>
        <dbReference type="Proteomes" id="UP000035909"/>
    </source>
</evidence>
<dbReference type="Pfam" id="PF10115">
    <property type="entry name" value="HlyU"/>
    <property type="match status" value="1"/>
</dbReference>
<protein>
    <submittedName>
        <fullName evidence="1">Transcriptional regulator</fullName>
    </submittedName>
</protein>
<dbReference type="EMBL" id="LDOU01000006">
    <property type="protein sequence ID" value="KLV10101.1"/>
    <property type="molecule type" value="Genomic_DNA"/>
</dbReference>
<accession>A0A0J1HER9</accession>
<name>A0A0J1HER9_9GAMM</name>
<proteinExistence type="predicted"/>
<comment type="caution">
    <text evidence="1">The sequence shown here is derived from an EMBL/GenBank/DDBJ whole genome shotgun (WGS) entry which is preliminary data.</text>
</comment>
<organism evidence="1 2">
    <name type="scientific">Photobacterium ganghwense</name>
    <dbReference type="NCBI Taxonomy" id="320778"/>
    <lineage>
        <taxon>Bacteria</taxon>
        <taxon>Pseudomonadati</taxon>
        <taxon>Pseudomonadota</taxon>
        <taxon>Gammaproteobacteria</taxon>
        <taxon>Vibrionales</taxon>
        <taxon>Vibrionaceae</taxon>
        <taxon>Photobacterium</taxon>
    </lineage>
</organism>
<evidence type="ECO:0000313" key="1">
    <source>
        <dbReference type="EMBL" id="KLV10101.1"/>
    </source>
</evidence>
<keyword evidence="2" id="KW-1185">Reference proteome</keyword>
<dbReference type="AlphaFoldDB" id="A0A0J1HER9"/>
<dbReference type="PATRIC" id="fig|320778.3.peg.1248"/>
<dbReference type="OrthoDB" id="9800971at2"/>
<dbReference type="STRING" id="320778.ABT57_05785"/>
<gene>
    <name evidence="1" type="ORF">ABT57_05785</name>
</gene>
<dbReference type="InterPro" id="IPR018772">
    <property type="entry name" value="Transcription_activator_HlyU"/>
</dbReference>
<sequence>MGFFSKLFGLEKSTPVKADVEPIEYKGYLIYPEPKSEGGQFRIAGRICKQFDDELKTHAFIRSDLLASKQDAETFMVNKAKMFIDQTGDSMFR</sequence>
<dbReference type="RefSeq" id="WP_047884263.1">
    <property type="nucleotide sequence ID" value="NZ_CP071326.1"/>
</dbReference>
<dbReference type="Proteomes" id="UP000035909">
    <property type="component" value="Unassembled WGS sequence"/>
</dbReference>